<dbReference type="Gene3D" id="2.120.10.30">
    <property type="entry name" value="TolB, C-terminal domain"/>
    <property type="match status" value="3"/>
</dbReference>
<keyword evidence="2" id="KW-1185">Reference proteome</keyword>
<dbReference type="AlphaFoldDB" id="A0AAV7FFB3"/>
<dbReference type="Pfam" id="PF07676">
    <property type="entry name" value="PD40"/>
    <property type="match status" value="2"/>
</dbReference>
<reference evidence="1 2" key="1">
    <citation type="submission" date="2021-07" db="EMBL/GenBank/DDBJ databases">
        <title>The Aristolochia fimbriata genome: insights into angiosperm evolution, floral development and chemical biosynthesis.</title>
        <authorList>
            <person name="Jiao Y."/>
        </authorList>
    </citation>
    <scope>NUCLEOTIDE SEQUENCE [LARGE SCALE GENOMIC DNA]</scope>
    <source>
        <strain evidence="1">IBCAS-2021</strain>
        <tissue evidence="1">Leaf</tissue>
    </source>
</reference>
<organism evidence="1 2">
    <name type="scientific">Aristolochia fimbriata</name>
    <name type="common">White veined hardy Dutchman's pipe vine</name>
    <dbReference type="NCBI Taxonomy" id="158543"/>
    <lineage>
        <taxon>Eukaryota</taxon>
        <taxon>Viridiplantae</taxon>
        <taxon>Streptophyta</taxon>
        <taxon>Embryophyta</taxon>
        <taxon>Tracheophyta</taxon>
        <taxon>Spermatophyta</taxon>
        <taxon>Magnoliopsida</taxon>
        <taxon>Magnoliidae</taxon>
        <taxon>Piperales</taxon>
        <taxon>Aristolochiaceae</taxon>
        <taxon>Aristolochia</taxon>
    </lineage>
</organism>
<dbReference type="Proteomes" id="UP000825729">
    <property type="component" value="Unassembled WGS sequence"/>
</dbReference>
<dbReference type="PANTHER" id="PTHR32161:SF9">
    <property type="entry name" value="TOLB PROTEIN-LIKE PROTEIN"/>
    <property type="match status" value="1"/>
</dbReference>
<name>A0AAV7FFB3_ARIFI</name>
<evidence type="ECO:0000313" key="1">
    <source>
        <dbReference type="EMBL" id="KAG9459907.1"/>
    </source>
</evidence>
<comment type="caution">
    <text evidence="1">The sequence shown here is derived from an EMBL/GenBank/DDBJ whole genome shotgun (WGS) entry which is preliminary data.</text>
</comment>
<dbReference type="PANTHER" id="PTHR32161">
    <property type="entry name" value="DPP6 N-TERMINAL DOMAIN-LIKE PROTEIN"/>
    <property type="match status" value="1"/>
</dbReference>
<accession>A0AAV7FFB3</accession>
<dbReference type="InterPro" id="IPR011042">
    <property type="entry name" value="6-blade_b-propeller_TolB-like"/>
</dbReference>
<sequence>MAPSGTVVFSAVGRTCYGFDIYSVNIPASFVGEPGKLAERRLTDGVSVNFNGQFLDDEGSLVFVSERSGRGLVYVNRPENPEPEQLPSIPGSLFHDRPVLRNGRLYLVSNHEPPEKIPSCWAGVYAASLTEEKKTFRRLTPYGSSDLSPAVSKSGKYVAVASYATKKWMPWDPMKPKENPTDIVVFRESDPAQRTVVCDNGGWPSWLGDSTIFFHRKAEDEWYSVYRVDLPENLPGDGEFLEAERITPPGVHAFTPSVSHDGKKVALVTRRHGSYFRHVELFDLQTKSFQQVTELINPTSNHYNPFFSPESGILGYHRFRGECDSGELTMPHLEEIDSPVKDLRMVRINGDCPSFSPDGRFVATNPDFDMGFDRAMGIRVIRSDGSKRWSVLNDRVAFPVVWSPAEKGVMYTSVGMIFQGSDYRVHIARVAFDESDLTDDREVVPSEVKILTKESTGNNAFPSVSPDGKHVVFRSGRTGNKNLYVMDAVNGELDGGEIRQLTDGKWTDTMPSWSPDGKHIAFSSNRHNPSEQLFGIYLVRPDGTGLRRVETQWPLGSIDRNIEKANHVVWANDSQWLVFAGNYGGVSADNLSMPYQFQAYGDIYTVKIDGTGLQRLTWQMYENGPSTWHPHGEKEMGALAKEPADGDKLEGQFEEIKWLNVGLPERH</sequence>
<protein>
    <submittedName>
        <fullName evidence="1">Uncharacterized protein</fullName>
    </submittedName>
</protein>
<dbReference type="SUPFAM" id="SSF82171">
    <property type="entry name" value="DPP6 N-terminal domain-like"/>
    <property type="match status" value="2"/>
</dbReference>
<evidence type="ECO:0000313" key="2">
    <source>
        <dbReference type="Proteomes" id="UP000825729"/>
    </source>
</evidence>
<dbReference type="EMBL" id="JAINDJ010000002">
    <property type="protein sequence ID" value="KAG9459907.1"/>
    <property type="molecule type" value="Genomic_DNA"/>
</dbReference>
<gene>
    <name evidence="1" type="ORF">H6P81_004415</name>
</gene>
<dbReference type="InterPro" id="IPR011659">
    <property type="entry name" value="WD40"/>
</dbReference>
<proteinExistence type="predicted"/>